<protein>
    <submittedName>
        <fullName evidence="2">Uncharacterized protein</fullName>
    </submittedName>
</protein>
<name>A0A8H6LTF9_FUSOX</name>
<evidence type="ECO:0000313" key="2">
    <source>
        <dbReference type="EMBL" id="KAF6530240.1"/>
    </source>
</evidence>
<dbReference type="EMBL" id="JACDXP010000001">
    <property type="protein sequence ID" value="KAF6530240.1"/>
    <property type="molecule type" value="Genomic_DNA"/>
</dbReference>
<dbReference type="Proteomes" id="UP000593570">
    <property type="component" value="Unassembled WGS sequence"/>
</dbReference>
<reference evidence="2 3" key="1">
    <citation type="journal article" date="2020" name="bioRxiv">
        <title>A chromosome-scale genome assembly for the Fusarium oxysporum strain Fo5176 to establish a model Arabidopsis-fungal pathosystem.</title>
        <authorList>
            <person name="Fokkens L."/>
            <person name="Guo L."/>
            <person name="Dora S."/>
            <person name="Wang B."/>
            <person name="Ye K."/>
            <person name="Sanchez-Rodriguez C."/>
            <person name="Croll D."/>
        </authorList>
    </citation>
    <scope>NUCLEOTIDE SEQUENCE [LARGE SCALE GENOMIC DNA]</scope>
    <source>
        <strain evidence="2 3">Fo5176</strain>
    </source>
</reference>
<dbReference type="AlphaFoldDB" id="A0A8H6LTF9"/>
<proteinExistence type="predicted"/>
<organism evidence="2 3">
    <name type="scientific">Fusarium oxysporum f. sp. conglutinans</name>
    <dbReference type="NCBI Taxonomy" id="100902"/>
    <lineage>
        <taxon>Eukaryota</taxon>
        <taxon>Fungi</taxon>
        <taxon>Dikarya</taxon>
        <taxon>Ascomycota</taxon>
        <taxon>Pezizomycotina</taxon>
        <taxon>Sordariomycetes</taxon>
        <taxon>Hypocreomycetidae</taxon>
        <taxon>Hypocreales</taxon>
        <taxon>Nectriaceae</taxon>
        <taxon>Fusarium</taxon>
        <taxon>Fusarium oxysporum species complex</taxon>
    </lineage>
</organism>
<feature type="compositionally biased region" description="Acidic residues" evidence="1">
    <location>
        <begin position="356"/>
        <end position="369"/>
    </location>
</feature>
<accession>A0A8H6LTF9</accession>
<evidence type="ECO:0000256" key="1">
    <source>
        <dbReference type="SAM" id="MobiDB-lite"/>
    </source>
</evidence>
<feature type="compositionally biased region" description="Acidic residues" evidence="1">
    <location>
        <begin position="337"/>
        <end position="347"/>
    </location>
</feature>
<evidence type="ECO:0000313" key="3">
    <source>
        <dbReference type="Proteomes" id="UP000593570"/>
    </source>
</evidence>
<comment type="caution">
    <text evidence="2">The sequence shown here is derived from an EMBL/GenBank/DDBJ whole genome shotgun (WGS) entry which is preliminary data.</text>
</comment>
<gene>
    <name evidence="2" type="ORF">HZS61_001552</name>
</gene>
<sequence length="446" mass="51119">MELAFEDQHLDPSKRDFSDLDLYEIICSLCGFEITEADEDELVEWEKAAEPGIVKCHGRRAHPIVLHHECVDYAESLASGSLRDLAGAAVTIRGSFNEPGEMCDPRRRWLENTVTQNLFQALRGRLPKEICRYIAVYCVRKQSIQFIHERWSRQGRPRRGFISVPVHGHTTLWAKHTHFEGIRYIQSFSYDSQGGDEEMLIKGNTEDPLNVFIRHDHLGANKVVITEGQERPEDEEVYEQWWTCHAQQTRPFHFKARFDGLLLTYADGTRSCIGEVRCDDLGTPQKVTSDTLWIGYVKYKEAGIFDENIHCCDCVIEWFGFSQPLLHSFSSHKDMDNLTDEQDSDEEQTSHQGDSSAEDESEDEAESDDGYDRFPKYISLPMRGRLDWVKDSDGSTCLLSHHMRSRPDNEMLHVLAEDAKSEREDPVVKSCTILTGEISKFKTGSS</sequence>
<feature type="region of interest" description="Disordered" evidence="1">
    <location>
        <begin position="333"/>
        <end position="374"/>
    </location>
</feature>